<dbReference type="EMBL" id="CP130144">
    <property type="protein sequence ID" value="WNZ48429.1"/>
    <property type="molecule type" value="Genomic_DNA"/>
</dbReference>
<protein>
    <submittedName>
        <fullName evidence="1">Uncharacterized protein</fullName>
    </submittedName>
</protein>
<evidence type="ECO:0000313" key="1">
    <source>
        <dbReference type="EMBL" id="WNZ48429.1"/>
    </source>
</evidence>
<accession>A0AA97ATD4</accession>
<proteinExistence type="predicted"/>
<reference evidence="1" key="1">
    <citation type="journal article" date="2023" name="Plants (Basel)">
        <title>Genomic Analysis of Leptolyngbya boryana CZ1 Reveals Efficient Carbon Fixation Modules.</title>
        <authorList>
            <person name="Bai X."/>
            <person name="Wang H."/>
            <person name="Cheng W."/>
            <person name="Wang J."/>
            <person name="Ma M."/>
            <person name="Hu H."/>
            <person name="Song Z."/>
            <person name="Ma H."/>
            <person name="Fan Y."/>
            <person name="Du C."/>
            <person name="Xu J."/>
        </authorList>
    </citation>
    <scope>NUCLEOTIDE SEQUENCE</scope>
    <source>
        <strain evidence="1">CZ1</strain>
    </source>
</reference>
<name>A0AA97ATD4_LEPBY</name>
<gene>
    <name evidence="1" type="ORF">Q2T42_11375</name>
</gene>
<dbReference type="RefSeq" id="WP_197693230.1">
    <property type="nucleotide sequence ID" value="NZ_CP130144.1"/>
</dbReference>
<dbReference type="AlphaFoldDB" id="A0AA97ATD4"/>
<reference evidence="1" key="2">
    <citation type="submission" date="2023-07" db="EMBL/GenBank/DDBJ databases">
        <authorList>
            <person name="Bai X.-H."/>
            <person name="Wang H.-H."/>
            <person name="Wang J."/>
            <person name="Ma M.-Y."/>
            <person name="Hu H.-H."/>
            <person name="Song Z.-L."/>
            <person name="Ma H.-G."/>
            <person name="Fan Y."/>
            <person name="Du C.-Y."/>
            <person name="Xu J.-C."/>
        </authorList>
    </citation>
    <scope>NUCLEOTIDE SEQUENCE</scope>
    <source>
        <strain evidence="1">CZ1</strain>
    </source>
</reference>
<organism evidence="1">
    <name type="scientific">Leptolyngbya boryana CZ1</name>
    <dbReference type="NCBI Taxonomy" id="3060204"/>
    <lineage>
        <taxon>Bacteria</taxon>
        <taxon>Bacillati</taxon>
        <taxon>Cyanobacteriota</taxon>
        <taxon>Cyanophyceae</taxon>
        <taxon>Leptolyngbyales</taxon>
        <taxon>Leptolyngbyaceae</taxon>
        <taxon>Leptolyngbya group</taxon>
        <taxon>Leptolyngbya</taxon>
    </lineage>
</organism>
<sequence length="56" mass="7164">MIPLKPRFPVWQYLNQPLFHLAYPLILNPRRYWFHYRVELLERCFMQDLESQERRD</sequence>